<keyword evidence="2" id="KW-1185">Reference proteome</keyword>
<dbReference type="EMBL" id="JARBHB010000005">
    <property type="protein sequence ID" value="KAJ8883305.1"/>
    <property type="molecule type" value="Genomic_DNA"/>
</dbReference>
<comment type="caution">
    <text evidence="1">The sequence shown here is derived from an EMBL/GenBank/DDBJ whole genome shotgun (WGS) entry which is preliminary data.</text>
</comment>
<name>A0ABQ9HG42_9NEOP</name>
<protein>
    <submittedName>
        <fullName evidence="1">Uncharacterized protein</fullName>
    </submittedName>
</protein>
<evidence type="ECO:0000313" key="2">
    <source>
        <dbReference type="Proteomes" id="UP001159363"/>
    </source>
</evidence>
<sequence length="327" mass="36657">MSSDYEVMVANAGKHVYQFGHVNSDKAVLVASRYSSMWVGVVPQVAKAFLCNRGFVCKHYKSQEITINCTLPPAVHEGDTLRFIHSPREGSWTYTFRGRLACSPPTKANRVQFPADSPSDVRMWASCRTITLVGGISRSSPIYPALSFRRSFVLTSITLISSHDLAVTCYHTYFTPSAGTPLNSSGSAKARRTMAPLANRFGDRGILIRTVVTNTKELLRVNFAEALTSDQEIPGHHNRNNDNRNVIRTRILLEEFSGCDQYATSLVFSKELYRAKAAEVSPDKPVRVVCRMIRSAGIQRTKEEEILGEVVRMDHSTTEKSPSWRYW</sequence>
<organism evidence="1 2">
    <name type="scientific">Dryococelus australis</name>
    <dbReference type="NCBI Taxonomy" id="614101"/>
    <lineage>
        <taxon>Eukaryota</taxon>
        <taxon>Metazoa</taxon>
        <taxon>Ecdysozoa</taxon>
        <taxon>Arthropoda</taxon>
        <taxon>Hexapoda</taxon>
        <taxon>Insecta</taxon>
        <taxon>Pterygota</taxon>
        <taxon>Neoptera</taxon>
        <taxon>Polyneoptera</taxon>
        <taxon>Phasmatodea</taxon>
        <taxon>Verophasmatodea</taxon>
        <taxon>Anareolatae</taxon>
        <taxon>Phasmatidae</taxon>
        <taxon>Eurycanthinae</taxon>
        <taxon>Dryococelus</taxon>
    </lineage>
</organism>
<dbReference type="Proteomes" id="UP001159363">
    <property type="component" value="Chromosome 4"/>
</dbReference>
<proteinExistence type="predicted"/>
<evidence type="ECO:0000313" key="1">
    <source>
        <dbReference type="EMBL" id="KAJ8883305.1"/>
    </source>
</evidence>
<gene>
    <name evidence="1" type="ORF">PR048_015148</name>
</gene>
<reference evidence="1 2" key="1">
    <citation type="submission" date="2023-02" db="EMBL/GenBank/DDBJ databases">
        <title>LHISI_Scaffold_Assembly.</title>
        <authorList>
            <person name="Stuart O.P."/>
            <person name="Cleave R."/>
            <person name="Magrath M.J.L."/>
            <person name="Mikheyev A.S."/>
        </authorList>
    </citation>
    <scope>NUCLEOTIDE SEQUENCE [LARGE SCALE GENOMIC DNA]</scope>
    <source>
        <strain evidence="1">Daus_M_001</strain>
        <tissue evidence="1">Leg muscle</tissue>
    </source>
</reference>
<accession>A0ABQ9HG42</accession>